<feature type="region of interest" description="Disordered" evidence="1">
    <location>
        <begin position="22"/>
        <end position="42"/>
    </location>
</feature>
<dbReference type="Proteomes" id="UP000257109">
    <property type="component" value="Unassembled WGS sequence"/>
</dbReference>
<sequence>MLGTGLNFGRARGEDRFYSPAKARRSFHTTENDKLRRAHSDVSARDKSVDLVNRVGSEEEKKGGAVPSCEPMVNRLSNLDRFLQAITPSVPAQHLPKRTTRGLRVCNAEFQPFFVLSDLWESFREWSAYGAGVPLVLNDTDSVVQYYVPYLSGIQIYSQNVKPTAKSRQLGEDSDSDFRDSSSDGSSDCEPVCGTGLKYIREQRNLPHLSEEVPQWMGRLSLRDHHSLPQDGFASDEGESVNSQGYLIFEYLEQDPPYSREPLVDKITDLAFRFPELATLRSCDILESSWISVAWYPIYRIPTGPTLKDLDACFLTYHSLYTPVAGSQSVQAPVPHPTGMDNDHKMSLPVFGLASYKFKGSLWTPNGGYERQLASKLLQAADNWLRPLQVSHPDFLFFSR</sequence>
<name>A0A371FML0_MUCPR</name>
<evidence type="ECO:0000313" key="2">
    <source>
        <dbReference type="EMBL" id="RDX79559.1"/>
    </source>
</evidence>
<protein>
    <recommendedName>
        <fullName evidence="4">DUF789 domain-containing protein</fullName>
    </recommendedName>
</protein>
<evidence type="ECO:0008006" key="4">
    <source>
        <dbReference type="Google" id="ProtNLM"/>
    </source>
</evidence>
<feature type="region of interest" description="Disordered" evidence="1">
    <location>
        <begin position="165"/>
        <end position="190"/>
    </location>
</feature>
<feature type="compositionally biased region" description="Basic and acidic residues" evidence="1">
    <location>
        <begin position="28"/>
        <end position="42"/>
    </location>
</feature>
<dbReference type="Pfam" id="PF05623">
    <property type="entry name" value="DUF789"/>
    <property type="match status" value="1"/>
</dbReference>
<dbReference type="STRING" id="157652.A0A371FML0"/>
<dbReference type="PANTHER" id="PTHR31343">
    <property type="entry name" value="T15D22.8"/>
    <property type="match status" value="1"/>
</dbReference>
<comment type="caution">
    <text evidence="2">The sequence shown here is derived from an EMBL/GenBank/DDBJ whole genome shotgun (WGS) entry which is preliminary data.</text>
</comment>
<reference evidence="2" key="1">
    <citation type="submission" date="2018-05" db="EMBL/GenBank/DDBJ databases">
        <title>Draft genome of Mucuna pruriens seed.</title>
        <authorList>
            <person name="Nnadi N.E."/>
            <person name="Vos R."/>
            <person name="Hasami M.H."/>
            <person name="Devisetty U.K."/>
            <person name="Aguiy J.C."/>
        </authorList>
    </citation>
    <scope>NUCLEOTIDE SEQUENCE [LARGE SCALE GENOMIC DNA]</scope>
    <source>
        <strain evidence="2">JCA_2017</strain>
    </source>
</reference>
<dbReference type="AlphaFoldDB" id="A0A371FML0"/>
<dbReference type="OrthoDB" id="784906at2759"/>
<keyword evidence="3" id="KW-1185">Reference proteome</keyword>
<proteinExistence type="predicted"/>
<dbReference type="EMBL" id="QJKJ01008505">
    <property type="protein sequence ID" value="RDX79559.1"/>
    <property type="molecule type" value="Genomic_DNA"/>
</dbReference>
<organism evidence="2 3">
    <name type="scientific">Mucuna pruriens</name>
    <name type="common">Velvet bean</name>
    <name type="synonym">Dolichos pruriens</name>
    <dbReference type="NCBI Taxonomy" id="157652"/>
    <lineage>
        <taxon>Eukaryota</taxon>
        <taxon>Viridiplantae</taxon>
        <taxon>Streptophyta</taxon>
        <taxon>Embryophyta</taxon>
        <taxon>Tracheophyta</taxon>
        <taxon>Spermatophyta</taxon>
        <taxon>Magnoliopsida</taxon>
        <taxon>eudicotyledons</taxon>
        <taxon>Gunneridae</taxon>
        <taxon>Pentapetalae</taxon>
        <taxon>rosids</taxon>
        <taxon>fabids</taxon>
        <taxon>Fabales</taxon>
        <taxon>Fabaceae</taxon>
        <taxon>Papilionoideae</taxon>
        <taxon>50 kb inversion clade</taxon>
        <taxon>NPAAA clade</taxon>
        <taxon>indigoferoid/millettioid clade</taxon>
        <taxon>Phaseoleae</taxon>
        <taxon>Mucuna</taxon>
    </lineage>
</organism>
<gene>
    <name evidence="2" type="ORF">CR513_40006</name>
</gene>
<dbReference type="PANTHER" id="PTHR31343:SF42">
    <property type="entry name" value="T15D22.8"/>
    <property type="match status" value="1"/>
</dbReference>
<evidence type="ECO:0000256" key="1">
    <source>
        <dbReference type="SAM" id="MobiDB-lite"/>
    </source>
</evidence>
<evidence type="ECO:0000313" key="3">
    <source>
        <dbReference type="Proteomes" id="UP000257109"/>
    </source>
</evidence>
<dbReference type="InterPro" id="IPR008507">
    <property type="entry name" value="DUF789"/>
</dbReference>
<accession>A0A371FML0</accession>